<reference evidence="5" key="1">
    <citation type="journal article" date="2015" name="PLoS Genet.">
        <title>The dynamic genome and transcriptome of the human fungal pathogen Blastomyces and close relative Emmonsia.</title>
        <authorList>
            <person name="Munoz J.F."/>
            <person name="Gauthier G.M."/>
            <person name="Desjardins C.A."/>
            <person name="Gallo J.E."/>
            <person name="Holder J."/>
            <person name="Sullivan T.D."/>
            <person name="Marty A.J."/>
            <person name="Carmen J.C."/>
            <person name="Chen Z."/>
            <person name="Ding L."/>
            <person name="Gujja S."/>
            <person name="Magrini V."/>
            <person name="Misas E."/>
            <person name="Mitreva M."/>
            <person name="Priest M."/>
            <person name="Saif S."/>
            <person name="Whiston E.A."/>
            <person name="Young S."/>
            <person name="Zeng Q."/>
            <person name="Goldman W.E."/>
            <person name="Mardis E.R."/>
            <person name="Taylor J.W."/>
            <person name="McEwen J.G."/>
            <person name="Clay O.K."/>
            <person name="Klein B.S."/>
            <person name="Cuomo C.A."/>
        </authorList>
    </citation>
    <scope>NUCLEOTIDE SEQUENCE [LARGE SCALE GENOMIC DNA]</scope>
    <source>
        <strain evidence="5">UAMH 3008</strain>
    </source>
</reference>
<feature type="compositionally biased region" description="Basic and acidic residues" evidence="3">
    <location>
        <begin position="166"/>
        <end position="189"/>
    </location>
</feature>
<accession>A0A0G2IB03</accession>
<dbReference type="SMART" id="SM00784">
    <property type="entry name" value="SPT2"/>
    <property type="match status" value="1"/>
</dbReference>
<evidence type="ECO:0000256" key="3">
    <source>
        <dbReference type="SAM" id="MobiDB-lite"/>
    </source>
</evidence>
<dbReference type="Proteomes" id="UP000034164">
    <property type="component" value="Unassembled WGS sequence"/>
</dbReference>
<evidence type="ECO:0000256" key="2">
    <source>
        <dbReference type="ARBA" id="ARBA00023054"/>
    </source>
</evidence>
<dbReference type="VEuPathDB" id="FungiDB:EMCG_06396"/>
<dbReference type="InterPro" id="IPR013256">
    <property type="entry name" value="Chromatin_SPT2"/>
</dbReference>
<comment type="similarity">
    <text evidence="1">Belongs to the SPT2 family.</text>
</comment>
<feature type="region of interest" description="Disordered" evidence="3">
    <location>
        <begin position="166"/>
        <end position="297"/>
    </location>
</feature>
<dbReference type="AlphaFoldDB" id="A0A0G2IB03"/>
<evidence type="ECO:0008006" key="6">
    <source>
        <dbReference type="Google" id="ProtNLM"/>
    </source>
</evidence>
<feature type="region of interest" description="Disordered" evidence="3">
    <location>
        <begin position="1"/>
        <end position="137"/>
    </location>
</feature>
<feature type="compositionally biased region" description="Polar residues" evidence="3">
    <location>
        <begin position="192"/>
        <end position="206"/>
    </location>
</feature>
<evidence type="ECO:0000256" key="1">
    <source>
        <dbReference type="ARBA" id="ARBA00006461"/>
    </source>
</evidence>
<feature type="compositionally biased region" description="Low complexity" evidence="3">
    <location>
        <begin position="106"/>
        <end position="119"/>
    </location>
</feature>
<evidence type="ECO:0000313" key="4">
    <source>
        <dbReference type="EMBL" id="KKZ67867.1"/>
    </source>
</evidence>
<dbReference type="OrthoDB" id="5430658at2759"/>
<feature type="compositionally biased region" description="Acidic residues" evidence="3">
    <location>
        <begin position="272"/>
        <end position="287"/>
    </location>
</feature>
<evidence type="ECO:0000313" key="5">
    <source>
        <dbReference type="Proteomes" id="UP000034164"/>
    </source>
</evidence>
<dbReference type="EMBL" id="LCZI01000179">
    <property type="protein sequence ID" value="KKZ67867.1"/>
    <property type="molecule type" value="Genomic_DNA"/>
</dbReference>
<proteinExistence type="inferred from homology"/>
<feature type="compositionally biased region" description="Pro residues" evidence="3">
    <location>
        <begin position="121"/>
        <end position="134"/>
    </location>
</feature>
<feature type="compositionally biased region" description="Low complexity" evidence="3">
    <location>
        <begin position="74"/>
        <end position="89"/>
    </location>
</feature>
<sequence length="352" mass="38055">MSFLNSVLSSIETGDITPTATPAARNPAPRPASSISKPSSTPSSTAQTSSRTTIGQKRRAEDDIRLAGKPYKVSRSSSPQRSTSQKSTPAPSVATKPRSVSKPDASKLTTKPPSTSTPKNGAPPPVSPAKPPPKGSYAEMMLRAKALQEKAPMKLGMIKHHSVAKEKQLLQKRKAMEAKQKGVEEEKNKKNGTTTPAKSSNTNGQQIAKLSAARAALLKSRGESQYKGTARPLSTPSVPEYKGTSGLPSRSASGNGRGKKKGSRVPVRDEYLATDEEDEGDFYDDYNEGGGYYSDESTDMEAGLLDVEEEEQRALRVAKIEDEKERLAELAAKREKMERKKRLDALANKSRR</sequence>
<feature type="compositionally biased region" description="Polar residues" evidence="3">
    <location>
        <begin position="1"/>
        <end position="12"/>
    </location>
</feature>
<keyword evidence="2" id="KW-0175">Coiled coil</keyword>
<protein>
    <recommendedName>
        <fullName evidence="6">SPT2 chromatin protein</fullName>
    </recommendedName>
</protein>
<organism evidence="4 5">
    <name type="scientific">[Emmonsia] crescens</name>
    <dbReference type="NCBI Taxonomy" id="73230"/>
    <lineage>
        <taxon>Eukaryota</taxon>
        <taxon>Fungi</taxon>
        <taxon>Dikarya</taxon>
        <taxon>Ascomycota</taxon>
        <taxon>Pezizomycotina</taxon>
        <taxon>Eurotiomycetes</taxon>
        <taxon>Eurotiomycetidae</taxon>
        <taxon>Onygenales</taxon>
        <taxon>Ajellomycetaceae</taxon>
        <taxon>Emergomyces</taxon>
    </lineage>
</organism>
<feature type="compositionally biased region" description="Low complexity" evidence="3">
    <location>
        <begin position="17"/>
        <end position="53"/>
    </location>
</feature>
<dbReference type="Pfam" id="PF08243">
    <property type="entry name" value="SPT2"/>
    <property type="match status" value="1"/>
</dbReference>
<name>A0A0G2IB03_9EURO</name>
<feature type="compositionally biased region" description="Low complexity" evidence="3">
    <location>
        <begin position="208"/>
        <end position="219"/>
    </location>
</feature>
<gene>
    <name evidence="4" type="ORF">EMCG_06396</name>
</gene>
<comment type="caution">
    <text evidence="4">The sequence shown here is derived from an EMBL/GenBank/DDBJ whole genome shotgun (WGS) entry which is preliminary data.</text>
</comment>